<name>A0A7S1V150_9STRA</name>
<reference evidence="1" key="1">
    <citation type="submission" date="2021-01" db="EMBL/GenBank/DDBJ databases">
        <authorList>
            <person name="Corre E."/>
            <person name="Pelletier E."/>
            <person name="Niang G."/>
            <person name="Scheremetjew M."/>
            <person name="Finn R."/>
            <person name="Kale V."/>
            <person name="Holt S."/>
            <person name="Cochrane G."/>
            <person name="Meng A."/>
            <person name="Brown T."/>
            <person name="Cohen L."/>
        </authorList>
    </citation>
    <scope>NUCLEOTIDE SEQUENCE</scope>
    <source>
        <strain evidence="1">CCMP 410</strain>
    </source>
</reference>
<dbReference type="EMBL" id="HBGK01026171">
    <property type="protein sequence ID" value="CAD9284625.1"/>
    <property type="molecule type" value="Transcribed_RNA"/>
</dbReference>
<accession>A0A7S1V150</accession>
<protein>
    <submittedName>
        <fullName evidence="1">Uncharacterized protein</fullName>
    </submittedName>
</protein>
<gene>
    <name evidence="1" type="ORF">GOCE00092_LOCUS13537</name>
</gene>
<proteinExistence type="predicted"/>
<sequence>MNDLPDGKKTKSTAYTGASLEEEARRLIREQSPNCDPVEKLAQLELHERLHAAYEGGHLRKCSLSFYLNTMAKKRRKLLHFMGSSVAKSEWDDPSIDVPSLPIGLTMIPKGWQVLADKGFTPTSRCFPHFNVVLTPTWLVGTGSKRVKNGRYDSRQVSGDRPKCKLRYSCEVAFARVILEETLSDVIRFDVFYGDKEAQTSMPAQF</sequence>
<evidence type="ECO:0000313" key="1">
    <source>
        <dbReference type="EMBL" id="CAD9284625.1"/>
    </source>
</evidence>
<dbReference type="AlphaFoldDB" id="A0A7S1V150"/>
<organism evidence="1">
    <name type="scientific">Grammatophora oceanica</name>
    <dbReference type="NCBI Taxonomy" id="210454"/>
    <lineage>
        <taxon>Eukaryota</taxon>
        <taxon>Sar</taxon>
        <taxon>Stramenopiles</taxon>
        <taxon>Ochrophyta</taxon>
        <taxon>Bacillariophyta</taxon>
        <taxon>Fragilariophyceae</taxon>
        <taxon>Fragilariophycidae</taxon>
        <taxon>Rhabdonematales</taxon>
        <taxon>Grammatophoraceae</taxon>
        <taxon>Grammatophora</taxon>
    </lineage>
</organism>